<dbReference type="RefSeq" id="WP_230528072.1">
    <property type="nucleotide sequence ID" value="NZ_JAJGAK010000004.1"/>
</dbReference>
<keyword evidence="1" id="KW-0732">Signal</keyword>
<comment type="caution">
    <text evidence="2">The sequence shown here is derived from an EMBL/GenBank/DDBJ whole genome shotgun (WGS) entry which is preliminary data.</text>
</comment>
<sequence>MRFQLLATVLACSAAFVSFGANASNPTPFDGGYVLEVLPNNTADHSKPSCVVFDPALGDAGIRAHRWGNSATALCGLGDLTAHGANKQAVWDITPVEHTDGRKAYTLRSRYNGKCLIRSNNGHNVVPSLHMWNATNPQWCGFGSADAVIENGQAAWVFGETPDGAPETQVSSIAAMRNGLAYLSFASTNTNMRGTQAMLAVDHVFRLSCMPETCMKPEHHQIVGSGPYAYSRAVRVIDAAYLDLPYTAWTPTEGFGDTREQYVAVLPKDAELYCTRLRTGGFSDWRLPTPDELKRITWPSNQNNNQLWTRFGWPTGELPYQTTLYRNTSTIGWAIAGEYLHGARGNWYSVNDPYPVSCVR</sequence>
<accession>A0ABS8JKZ2</accession>
<reference evidence="2" key="1">
    <citation type="submission" date="2021-10" db="EMBL/GenBank/DDBJ databases">
        <authorList>
            <person name="Lyu M."/>
            <person name="Wang X."/>
            <person name="Meng X."/>
            <person name="Xu K."/>
        </authorList>
    </citation>
    <scope>NUCLEOTIDE SEQUENCE</scope>
    <source>
        <strain evidence="2">A6</strain>
    </source>
</reference>
<evidence type="ECO:0000313" key="2">
    <source>
        <dbReference type="EMBL" id="MCC8364278.1"/>
    </source>
</evidence>
<dbReference type="Proteomes" id="UP001165293">
    <property type="component" value="Unassembled WGS sequence"/>
</dbReference>
<keyword evidence="3" id="KW-1185">Reference proteome</keyword>
<name>A0ABS8JKZ2_9GAMM</name>
<evidence type="ECO:0000313" key="3">
    <source>
        <dbReference type="Proteomes" id="UP001165293"/>
    </source>
</evidence>
<feature type="chain" id="PRO_5046072977" evidence="1">
    <location>
        <begin position="24"/>
        <end position="360"/>
    </location>
</feature>
<evidence type="ECO:0000256" key="1">
    <source>
        <dbReference type="SAM" id="SignalP"/>
    </source>
</evidence>
<organism evidence="2 3">
    <name type="scientific">Noviluteimonas lactosilytica</name>
    <dbReference type="NCBI Taxonomy" id="2888523"/>
    <lineage>
        <taxon>Bacteria</taxon>
        <taxon>Pseudomonadati</taxon>
        <taxon>Pseudomonadota</taxon>
        <taxon>Gammaproteobacteria</taxon>
        <taxon>Lysobacterales</taxon>
        <taxon>Lysobacteraceae</taxon>
        <taxon>Noviluteimonas</taxon>
    </lineage>
</organism>
<proteinExistence type="predicted"/>
<protein>
    <submittedName>
        <fullName evidence="2">DUF1566 domain-containing protein</fullName>
    </submittedName>
</protein>
<gene>
    <name evidence="2" type="ORF">LK996_14475</name>
</gene>
<feature type="signal peptide" evidence="1">
    <location>
        <begin position="1"/>
        <end position="23"/>
    </location>
</feature>
<dbReference type="EMBL" id="JAJGAK010000004">
    <property type="protein sequence ID" value="MCC8364278.1"/>
    <property type="molecule type" value="Genomic_DNA"/>
</dbReference>